<dbReference type="AlphaFoldDB" id="A0A9X2H7K3"/>
<protein>
    <submittedName>
        <fullName evidence="2">AIPR family protein</fullName>
    </submittedName>
</protein>
<gene>
    <name evidence="2" type="ORF">MJ956_07950</name>
</gene>
<keyword evidence="3" id="KW-1185">Reference proteome</keyword>
<dbReference type="Proteomes" id="UP001155220">
    <property type="component" value="Unassembled WGS sequence"/>
</dbReference>
<evidence type="ECO:0000313" key="3">
    <source>
        <dbReference type="Proteomes" id="UP001155220"/>
    </source>
</evidence>
<comment type="caution">
    <text evidence="2">The sequence shown here is derived from an EMBL/GenBank/DDBJ whole genome shotgun (WGS) entry which is preliminary data.</text>
</comment>
<accession>A0A9X2H7K3</accession>
<dbReference type="InterPro" id="IPR018891">
    <property type="entry name" value="AIPR_C"/>
</dbReference>
<feature type="domain" description="Abortive phage infection protein C-terminal" evidence="1">
    <location>
        <begin position="255"/>
        <end position="529"/>
    </location>
</feature>
<dbReference type="Pfam" id="PF10592">
    <property type="entry name" value="AIPR"/>
    <property type="match status" value="1"/>
</dbReference>
<dbReference type="EMBL" id="JALHBS010000043">
    <property type="protein sequence ID" value="MCP3055085.1"/>
    <property type="molecule type" value="Genomic_DNA"/>
</dbReference>
<reference evidence="2" key="1">
    <citation type="submission" date="2022-03" db="EMBL/GenBank/DDBJ databases">
        <title>Aurantimonas Liuensis sp. Nov., isolated from the hadal seawater of the Mariana Trench.</title>
        <authorList>
            <person name="Liu R."/>
        </authorList>
    </citation>
    <scope>NUCLEOTIDE SEQUENCE</scope>
    <source>
        <strain evidence="2">LRZ36</strain>
    </source>
</reference>
<evidence type="ECO:0000313" key="2">
    <source>
        <dbReference type="EMBL" id="MCP3055085.1"/>
    </source>
</evidence>
<dbReference type="RefSeq" id="WP_253963948.1">
    <property type="nucleotide sequence ID" value="NZ_JALHBS010000043.1"/>
</dbReference>
<organism evidence="2 3">
    <name type="scientific">Aurantimonas marianensis</name>
    <dbReference type="NCBI Taxonomy" id="2920428"/>
    <lineage>
        <taxon>Bacteria</taxon>
        <taxon>Pseudomonadati</taxon>
        <taxon>Pseudomonadota</taxon>
        <taxon>Alphaproteobacteria</taxon>
        <taxon>Hyphomicrobiales</taxon>
        <taxon>Aurantimonadaceae</taxon>
        <taxon>Aurantimonas</taxon>
    </lineage>
</organism>
<proteinExistence type="predicted"/>
<evidence type="ECO:0000259" key="1">
    <source>
        <dbReference type="Pfam" id="PF10592"/>
    </source>
</evidence>
<sequence length="568" mass="63974">MADNSQQILNDVLSQQRQDVIPDVSEQDYFEVFCAEQVLKDFDLSYDEIQAGIVDGEHDGGVDSVYAFVNGELIYEDFDTTPFKKDVRIELHIIQSKTSGGFSEIPINKLISLTRHLLKLDADFSQITQYNAAVKAAVDNFRTAYRSLASRFPSLKICYYYASKKADTHVHDNLKMKADELKQAAEGLFQDAEVTVEFLGARRLLDLARRRPKTTYELRVSKSLSAVNGHVVLSTLTEYNRFLRGDGEKVKAELFESNVRDFQGNTEVNAEIVNTLRNEKAVEFWWMNNGVTILASRATLNGDTVTIENPQIVNGLQTSTQIARHFQTAEGDDNRNVMVKIVSSDNEETRDKIIKATNSQNAVQPATLRATDKVQRDIEETLKSTGLYYDRRKNYYKNEGKPADTIISIPLMAQAVMSIILRRPDTARARPSSLIKDNAVYSQVFSEAYPISMYSHAAALTRIVDRVLKSRSELSARDRSNLRFYVLFWLSCVLTGKTNPNPADVAKIDVKTVSDTSVEEAADEIWKIYEQLGATDQIAKGTELRKIALEALNEVLKPAHQLPAEEKV</sequence>
<name>A0A9X2H7K3_9HYPH</name>